<proteinExistence type="predicted"/>
<name>A0AAP0PDF2_9MAGN</name>
<dbReference type="Proteomes" id="UP001417504">
    <property type="component" value="Unassembled WGS sequence"/>
</dbReference>
<organism evidence="1 2">
    <name type="scientific">Stephania japonica</name>
    <dbReference type="NCBI Taxonomy" id="461633"/>
    <lineage>
        <taxon>Eukaryota</taxon>
        <taxon>Viridiplantae</taxon>
        <taxon>Streptophyta</taxon>
        <taxon>Embryophyta</taxon>
        <taxon>Tracheophyta</taxon>
        <taxon>Spermatophyta</taxon>
        <taxon>Magnoliopsida</taxon>
        <taxon>Ranunculales</taxon>
        <taxon>Menispermaceae</taxon>
        <taxon>Menispermoideae</taxon>
        <taxon>Cissampelideae</taxon>
        <taxon>Stephania</taxon>
    </lineage>
</organism>
<comment type="caution">
    <text evidence="1">The sequence shown here is derived from an EMBL/GenBank/DDBJ whole genome shotgun (WGS) entry which is preliminary data.</text>
</comment>
<gene>
    <name evidence="1" type="ORF">Sjap_009563</name>
</gene>
<protein>
    <submittedName>
        <fullName evidence="1">Uncharacterized protein</fullName>
    </submittedName>
</protein>
<accession>A0AAP0PDF2</accession>
<dbReference type="EMBL" id="JBBNAE010000003">
    <property type="protein sequence ID" value="KAK9138969.1"/>
    <property type="molecule type" value="Genomic_DNA"/>
</dbReference>
<reference evidence="1 2" key="1">
    <citation type="submission" date="2024-01" db="EMBL/GenBank/DDBJ databases">
        <title>Genome assemblies of Stephania.</title>
        <authorList>
            <person name="Yang L."/>
        </authorList>
    </citation>
    <scope>NUCLEOTIDE SEQUENCE [LARGE SCALE GENOMIC DNA]</scope>
    <source>
        <strain evidence="1">QJT</strain>
        <tissue evidence="1">Leaf</tissue>
    </source>
</reference>
<evidence type="ECO:0000313" key="1">
    <source>
        <dbReference type="EMBL" id="KAK9138969.1"/>
    </source>
</evidence>
<dbReference type="AlphaFoldDB" id="A0AAP0PDF2"/>
<evidence type="ECO:0000313" key="2">
    <source>
        <dbReference type="Proteomes" id="UP001417504"/>
    </source>
</evidence>
<keyword evidence="2" id="KW-1185">Reference proteome</keyword>
<sequence length="86" mass="10668">MLKTEMIVYSLHRHVHHLFRRREKLGKKHNKNQMFMTSTNKESDVHNEDNVHRSKERLHIPTSCLQDLWQYNVNLHDLFWHRNIRI</sequence>